<evidence type="ECO:0000256" key="5">
    <source>
        <dbReference type="SAM" id="Phobius"/>
    </source>
</evidence>
<keyword evidence="5" id="KW-0812">Transmembrane</keyword>
<keyword evidence="4" id="KW-0256">Endoplasmic reticulum</keyword>
<evidence type="ECO:0000256" key="3">
    <source>
        <dbReference type="ARBA" id="ARBA00022691"/>
    </source>
</evidence>
<name>A0ABQ7TQW7_PHRPL</name>
<organism evidence="6 7">
    <name type="scientific">Phrynosoma platyrhinos</name>
    <name type="common">Desert horned lizard</name>
    <dbReference type="NCBI Taxonomy" id="52577"/>
    <lineage>
        <taxon>Eukaryota</taxon>
        <taxon>Metazoa</taxon>
        <taxon>Chordata</taxon>
        <taxon>Craniata</taxon>
        <taxon>Vertebrata</taxon>
        <taxon>Euteleostomi</taxon>
        <taxon>Lepidosauria</taxon>
        <taxon>Squamata</taxon>
        <taxon>Bifurcata</taxon>
        <taxon>Unidentata</taxon>
        <taxon>Episquamata</taxon>
        <taxon>Toxicofera</taxon>
        <taxon>Iguania</taxon>
        <taxon>Phrynosomatidae</taxon>
        <taxon>Phrynosomatinae</taxon>
        <taxon>Phrynosoma</taxon>
    </lineage>
</organism>
<keyword evidence="5" id="KW-0472">Membrane</keyword>
<protein>
    <submittedName>
        <fullName evidence="6">Uncharacterized protein</fullName>
    </submittedName>
</protein>
<dbReference type="Proteomes" id="UP000826234">
    <property type="component" value="Unassembled WGS sequence"/>
</dbReference>
<evidence type="ECO:0000256" key="4">
    <source>
        <dbReference type="ARBA" id="ARBA00022824"/>
    </source>
</evidence>
<keyword evidence="5" id="KW-1133">Transmembrane helix</keyword>
<accession>A0ABQ7TQW7</accession>
<dbReference type="EMBL" id="JAIPUX010000026">
    <property type="protein sequence ID" value="KAH0632028.1"/>
    <property type="molecule type" value="Genomic_DNA"/>
</dbReference>
<evidence type="ECO:0000313" key="7">
    <source>
        <dbReference type="Proteomes" id="UP000826234"/>
    </source>
</evidence>
<keyword evidence="3" id="KW-0949">S-adenosyl-L-methionine</keyword>
<sequence length="112" mass="12186">MKWLALRLLGGAELLESSQGTVPIILTLNPLLDHCNISPKQTVQPNQRLSFSIPSSFTEAMKSQPKLKLLDCLLGYYVGMALIAVGSIFVISSFLALGFFGTFLGKLESNLL</sequence>
<feature type="transmembrane region" description="Helical" evidence="5">
    <location>
        <begin position="74"/>
        <end position="104"/>
    </location>
</feature>
<dbReference type="InterPro" id="IPR024960">
    <property type="entry name" value="PEMT/MFAP"/>
</dbReference>
<reference evidence="6 7" key="1">
    <citation type="journal article" date="2022" name="Gigascience">
        <title>A chromosome-level genome assembly and annotation of the desert horned lizard, Phrynosoma platyrhinos, provides insight into chromosomal rearrangements among reptiles.</title>
        <authorList>
            <person name="Koochekian N."/>
            <person name="Ascanio A."/>
            <person name="Farleigh K."/>
            <person name="Card D.C."/>
            <person name="Schield D.R."/>
            <person name="Castoe T.A."/>
            <person name="Jezkova T."/>
        </authorList>
    </citation>
    <scope>NUCLEOTIDE SEQUENCE [LARGE SCALE GENOMIC DNA]</scope>
    <source>
        <strain evidence="6">NK-2021</strain>
    </source>
</reference>
<keyword evidence="7" id="KW-1185">Reference proteome</keyword>
<comment type="caution">
    <text evidence="6">The sequence shown here is derived from an EMBL/GenBank/DDBJ whole genome shotgun (WGS) entry which is preliminary data.</text>
</comment>
<evidence type="ECO:0000313" key="6">
    <source>
        <dbReference type="EMBL" id="KAH0632028.1"/>
    </source>
</evidence>
<evidence type="ECO:0000256" key="2">
    <source>
        <dbReference type="ARBA" id="ARBA00022679"/>
    </source>
</evidence>
<gene>
    <name evidence="6" type="ORF">JD844_020046</name>
</gene>
<keyword evidence="1" id="KW-0489">Methyltransferase</keyword>
<dbReference type="PANTHER" id="PTHR15458">
    <property type="entry name" value="PHOSPHATIDYLETHANOLAMINE N-METHYLTRANSFERASE"/>
    <property type="match status" value="1"/>
</dbReference>
<evidence type="ECO:0000256" key="1">
    <source>
        <dbReference type="ARBA" id="ARBA00022603"/>
    </source>
</evidence>
<keyword evidence="2" id="KW-0808">Transferase</keyword>
<proteinExistence type="predicted"/>
<dbReference type="PANTHER" id="PTHR15458:SF5">
    <property type="entry name" value="PHOSPHATIDYLETHANOLAMINE N-METHYLTRANSFERASE"/>
    <property type="match status" value="1"/>
</dbReference>